<dbReference type="PANTHER" id="PTHR12049">
    <property type="entry name" value="PROTEIN ARGININE METHYLTRANSFERASE NDUFAF7, MITOCHONDRIAL"/>
    <property type="match status" value="1"/>
</dbReference>
<dbReference type="SUPFAM" id="SSF53335">
    <property type="entry name" value="S-adenosyl-L-methionine-dependent methyltransferases"/>
    <property type="match status" value="1"/>
</dbReference>
<evidence type="ECO:0000313" key="3">
    <source>
        <dbReference type="EMBL" id="MFC7149179.1"/>
    </source>
</evidence>
<accession>A0ABW2FBB4</accession>
<protein>
    <submittedName>
        <fullName evidence="3">Class I SAM-dependent methyltransferase</fullName>
    </submittedName>
</protein>
<dbReference type="InterPro" id="IPR003788">
    <property type="entry name" value="NDUFAF7"/>
</dbReference>
<keyword evidence="2" id="KW-0808">Transferase</keyword>
<evidence type="ECO:0000313" key="4">
    <source>
        <dbReference type="Proteomes" id="UP001596378"/>
    </source>
</evidence>
<evidence type="ECO:0000256" key="2">
    <source>
        <dbReference type="ARBA" id="ARBA00022679"/>
    </source>
</evidence>
<dbReference type="InterPro" id="IPR038375">
    <property type="entry name" value="NDUFAF7_sf"/>
</dbReference>
<name>A0ABW2FBB4_9BACL</name>
<dbReference type="GO" id="GO:0008168">
    <property type="term" value="F:methyltransferase activity"/>
    <property type="evidence" value="ECO:0007669"/>
    <property type="project" value="UniProtKB-KW"/>
</dbReference>
<dbReference type="EMBL" id="JBHTAI010000006">
    <property type="protein sequence ID" value="MFC7149179.1"/>
    <property type="molecule type" value="Genomic_DNA"/>
</dbReference>
<keyword evidence="4" id="KW-1185">Reference proteome</keyword>
<reference evidence="4" key="1">
    <citation type="journal article" date="2019" name="Int. J. Syst. Evol. Microbiol.">
        <title>The Global Catalogue of Microorganisms (GCM) 10K type strain sequencing project: providing services to taxonomists for standard genome sequencing and annotation.</title>
        <authorList>
            <consortium name="The Broad Institute Genomics Platform"/>
            <consortium name="The Broad Institute Genome Sequencing Center for Infectious Disease"/>
            <person name="Wu L."/>
            <person name="Ma J."/>
        </authorList>
    </citation>
    <scope>NUCLEOTIDE SEQUENCE [LARGE SCALE GENOMIC DNA]</scope>
    <source>
        <strain evidence="4">KCTC 12907</strain>
    </source>
</reference>
<evidence type="ECO:0000256" key="1">
    <source>
        <dbReference type="ARBA" id="ARBA00022603"/>
    </source>
</evidence>
<dbReference type="Proteomes" id="UP001596378">
    <property type="component" value="Unassembled WGS sequence"/>
</dbReference>
<gene>
    <name evidence="3" type="ORF">ACFQMJ_11640</name>
</gene>
<dbReference type="InterPro" id="IPR029063">
    <property type="entry name" value="SAM-dependent_MTases_sf"/>
</dbReference>
<organism evidence="3 4">
    <name type="scientific">Cohnella cellulosilytica</name>
    <dbReference type="NCBI Taxonomy" id="986710"/>
    <lineage>
        <taxon>Bacteria</taxon>
        <taxon>Bacillati</taxon>
        <taxon>Bacillota</taxon>
        <taxon>Bacilli</taxon>
        <taxon>Bacillales</taxon>
        <taxon>Paenibacillaceae</taxon>
        <taxon>Cohnella</taxon>
    </lineage>
</organism>
<dbReference type="Pfam" id="PF02636">
    <property type="entry name" value="Methyltransf_28"/>
    <property type="match status" value="1"/>
</dbReference>
<sequence length="396" mass="44067">MVNAQARHPSLPAAIAASIEERGLRGIAADGSELSAIPFHQYMSLCLYHPDFGYYRSGAPKVGRDGDFYTSSHIGEAMGERLASWLRRTAFERFGGDETVEVLDWGGGTGRLSRQMLDAWSSSEADRGGEGSLSFVVTVIDGNPSHRREAERELAAYIREGRARVADETEWERLVVPGRPVVVAANELLDAFPVHRLVRERGELREWGVACAEGGGFVPCRMEPTEPRLAEWLREEGIGLLDGQTVEANLDGAAWAAALAGGLERALLVFIDYGDETAELTGPHRMDGTLLCYREHRAHNDPYVWPGEQDLTAHVNFSHIRRCVERQGAKEIWYGSQKRFLVEAGILEQLTAHGHSDPFHPVARRNRAIRQLLLSDGMSELFKVQVFLVDRRPKSE</sequence>
<keyword evidence="1 3" id="KW-0489">Methyltransferase</keyword>
<dbReference type="Gene3D" id="3.40.50.12710">
    <property type="match status" value="1"/>
</dbReference>
<dbReference type="PANTHER" id="PTHR12049:SF7">
    <property type="entry name" value="PROTEIN ARGININE METHYLTRANSFERASE NDUFAF7, MITOCHONDRIAL"/>
    <property type="match status" value="1"/>
</dbReference>
<proteinExistence type="predicted"/>
<comment type="caution">
    <text evidence="3">The sequence shown here is derived from an EMBL/GenBank/DDBJ whole genome shotgun (WGS) entry which is preliminary data.</text>
</comment>
<dbReference type="RefSeq" id="WP_378054147.1">
    <property type="nucleotide sequence ID" value="NZ_JBHMDN010000079.1"/>
</dbReference>
<dbReference type="GO" id="GO:0032259">
    <property type="term" value="P:methylation"/>
    <property type="evidence" value="ECO:0007669"/>
    <property type="project" value="UniProtKB-KW"/>
</dbReference>